<dbReference type="InterPro" id="IPR001680">
    <property type="entry name" value="WD40_rpt"/>
</dbReference>
<dbReference type="InterPro" id="IPR036322">
    <property type="entry name" value="WD40_repeat_dom_sf"/>
</dbReference>
<dbReference type="Pfam" id="PF00400">
    <property type="entry name" value="WD40"/>
    <property type="match status" value="2"/>
</dbReference>
<dbReference type="AlphaFoldDB" id="A0AA85J900"/>
<dbReference type="Gene3D" id="2.130.10.10">
    <property type="entry name" value="YVTN repeat-like/Quinoprotein amine dehydrogenase"/>
    <property type="match status" value="1"/>
</dbReference>
<evidence type="ECO:0000256" key="3">
    <source>
        <dbReference type="ARBA" id="ARBA00022737"/>
    </source>
</evidence>
<evidence type="ECO:0000313" key="9">
    <source>
        <dbReference type="WBParaSite" id="TREG1_132680.1"/>
    </source>
</evidence>
<keyword evidence="4" id="KW-0805">Transcription regulation</keyword>
<accession>A0AA85J900</accession>
<reference evidence="9" key="2">
    <citation type="submission" date="2023-11" db="UniProtKB">
        <authorList>
            <consortium name="WormBaseParasite"/>
        </authorList>
    </citation>
    <scope>IDENTIFICATION</scope>
</reference>
<evidence type="ECO:0000256" key="5">
    <source>
        <dbReference type="ARBA" id="ARBA00023163"/>
    </source>
</evidence>
<evidence type="ECO:0000256" key="4">
    <source>
        <dbReference type="ARBA" id="ARBA00023015"/>
    </source>
</evidence>
<dbReference type="PROSITE" id="PS50082">
    <property type="entry name" value="WD_REPEATS_2"/>
    <property type="match status" value="2"/>
</dbReference>
<feature type="repeat" description="WD" evidence="6">
    <location>
        <begin position="224"/>
        <end position="266"/>
    </location>
</feature>
<keyword evidence="3" id="KW-0677">Repeat</keyword>
<protein>
    <recommendedName>
        <fullName evidence="10">WD_REPEATS_REGION domain-containing protein</fullName>
    </recommendedName>
</protein>
<name>A0AA85J900_TRIRE</name>
<proteinExistence type="inferred from homology"/>
<organism evidence="8 9">
    <name type="scientific">Trichobilharzia regenti</name>
    <name type="common">Nasal bird schistosome</name>
    <dbReference type="NCBI Taxonomy" id="157069"/>
    <lineage>
        <taxon>Eukaryota</taxon>
        <taxon>Metazoa</taxon>
        <taxon>Spiralia</taxon>
        <taxon>Lophotrochozoa</taxon>
        <taxon>Platyhelminthes</taxon>
        <taxon>Trematoda</taxon>
        <taxon>Digenea</taxon>
        <taxon>Strigeidida</taxon>
        <taxon>Schistosomatoidea</taxon>
        <taxon>Schistosomatidae</taxon>
        <taxon>Trichobilharzia</taxon>
    </lineage>
</organism>
<dbReference type="PROSITE" id="PS50294">
    <property type="entry name" value="WD_REPEATS_REGION"/>
    <property type="match status" value="2"/>
</dbReference>
<keyword evidence="5" id="KW-0804">Transcription</keyword>
<keyword evidence="8" id="KW-1185">Reference proteome</keyword>
<evidence type="ECO:0000313" key="8">
    <source>
        <dbReference type="Proteomes" id="UP000050795"/>
    </source>
</evidence>
<evidence type="ECO:0000256" key="6">
    <source>
        <dbReference type="PROSITE-ProRule" id="PRU00221"/>
    </source>
</evidence>
<evidence type="ECO:0000256" key="1">
    <source>
        <dbReference type="ARBA" id="ARBA00008075"/>
    </source>
</evidence>
<dbReference type="SMART" id="SM00320">
    <property type="entry name" value="WD40"/>
    <property type="match status" value="7"/>
</dbReference>
<dbReference type="InterPro" id="IPR051243">
    <property type="entry name" value="PcG_WD-repeat"/>
</dbReference>
<dbReference type="InterPro" id="IPR015943">
    <property type="entry name" value="WD40/YVTN_repeat-like_dom_sf"/>
</dbReference>
<feature type="region of interest" description="Disordered" evidence="7">
    <location>
        <begin position="1"/>
        <end position="21"/>
    </location>
</feature>
<dbReference type="WBParaSite" id="TREG1_132680.1">
    <property type="protein sequence ID" value="TREG1_132680.1"/>
    <property type="gene ID" value="TREG1_132680"/>
</dbReference>
<dbReference type="Proteomes" id="UP000050795">
    <property type="component" value="Unassembled WGS sequence"/>
</dbReference>
<sequence>MTQSNSVPSPPKRERYTASNTHRHHTLLSMTQKTSSEFFKEILSPAILLERLPNVVENAPEPNCPYKPTCSIREEYGRPIYGVAFNSVNRSQPSDPLYFATVSGHYVTVYQCHLKDDVADASSEDSSRLEPVSTLLTFADPAGDEEEFYCCAWSHDASERSVFNSWGGCSESRRPRPTPHPHQGLNDFYSGSVIPPHQQIVAVAGKRGVIRILCPSMLSCLGSLVGHGGSINELKFHPKDLSLLFSFSKDYTIRLWNVATNVLICVFGGSEGHRAEVLHGDVSLSGNLLLSAGMDHYIKIWRLNTPELANSISESFDYRLHTNTRPFPVLVQQFPEFSSRDVHGDYVDCARWFGSLVISKSCENCVMVWKPGELDNSSGSSPVVCSESGSYLADGGIHVVDGLRLPTRLSAIDPHSEELSHAPGVLTEPKASVIHCLKAENCNLWFIRFDLDLKNQILALGTSSGPSRVYLWDLKHPEKAFNLPPKVLHLPPISRVGRGGSSSNHVAIRQIRFANDGEILLCVCDNGVIVRFDRM</sequence>
<feature type="repeat" description="WD" evidence="6">
    <location>
        <begin position="270"/>
        <end position="311"/>
    </location>
</feature>
<evidence type="ECO:0000256" key="7">
    <source>
        <dbReference type="SAM" id="MobiDB-lite"/>
    </source>
</evidence>
<dbReference type="SUPFAM" id="SSF50978">
    <property type="entry name" value="WD40 repeat-like"/>
    <property type="match status" value="1"/>
</dbReference>
<evidence type="ECO:0008006" key="10">
    <source>
        <dbReference type="Google" id="ProtNLM"/>
    </source>
</evidence>
<evidence type="ECO:0000256" key="2">
    <source>
        <dbReference type="ARBA" id="ARBA00022574"/>
    </source>
</evidence>
<comment type="similarity">
    <text evidence="1">Belongs to the WD repeat ESC family.</text>
</comment>
<keyword evidence="2 6" id="KW-0853">WD repeat</keyword>
<reference evidence="8" key="1">
    <citation type="submission" date="2022-06" db="EMBL/GenBank/DDBJ databases">
        <authorList>
            <person name="Berger JAMES D."/>
            <person name="Berger JAMES D."/>
        </authorList>
    </citation>
    <scope>NUCLEOTIDE SEQUENCE [LARGE SCALE GENOMIC DNA]</scope>
</reference>
<dbReference type="PANTHER" id="PTHR10253">
    <property type="entry name" value="POLYCOMB PROTEIN"/>
    <property type="match status" value="1"/>
</dbReference>